<keyword evidence="1" id="KW-0472">Membrane</keyword>
<dbReference type="AlphaFoldDB" id="A0A2M4DFS5"/>
<protein>
    <recommendedName>
        <fullName evidence="4">Secreted protein</fullName>
    </recommendedName>
</protein>
<organism evidence="3">
    <name type="scientific">Anopheles darlingi</name>
    <name type="common">Mosquito</name>
    <dbReference type="NCBI Taxonomy" id="43151"/>
    <lineage>
        <taxon>Eukaryota</taxon>
        <taxon>Metazoa</taxon>
        <taxon>Ecdysozoa</taxon>
        <taxon>Arthropoda</taxon>
        <taxon>Hexapoda</taxon>
        <taxon>Insecta</taxon>
        <taxon>Pterygota</taxon>
        <taxon>Neoptera</taxon>
        <taxon>Endopterygota</taxon>
        <taxon>Diptera</taxon>
        <taxon>Nematocera</taxon>
        <taxon>Culicoidea</taxon>
        <taxon>Culicidae</taxon>
        <taxon>Anophelinae</taxon>
        <taxon>Anopheles</taxon>
    </lineage>
</organism>
<reference evidence="3" key="1">
    <citation type="submission" date="2018-01" db="EMBL/GenBank/DDBJ databases">
        <title>An insight into the sialome of Amazonian anophelines.</title>
        <authorList>
            <person name="Ribeiro J.M."/>
            <person name="Scarpassa V."/>
            <person name="Calvo E."/>
        </authorList>
    </citation>
    <scope>NUCLEOTIDE SEQUENCE</scope>
</reference>
<feature type="signal peptide" evidence="2">
    <location>
        <begin position="1"/>
        <end position="20"/>
    </location>
</feature>
<keyword evidence="2" id="KW-0732">Signal</keyword>
<sequence length="79" mass="9475">MARYNVNSWVLLVLFCDSWGCGFCTINYRRKAPEHYPVSTTLSQLTIICCIICSCMYMIVYFNVYYLYIDVYMRVRKRV</sequence>
<feature type="transmembrane region" description="Helical" evidence="1">
    <location>
        <begin position="44"/>
        <end position="68"/>
    </location>
</feature>
<feature type="chain" id="PRO_5014979898" description="Secreted protein" evidence="2">
    <location>
        <begin position="21"/>
        <end position="79"/>
    </location>
</feature>
<name>A0A2M4DFS5_ANODA</name>
<keyword evidence="1" id="KW-0812">Transmembrane</keyword>
<evidence type="ECO:0000313" key="3">
    <source>
        <dbReference type="EMBL" id="MBW76349.1"/>
    </source>
</evidence>
<evidence type="ECO:0000256" key="1">
    <source>
        <dbReference type="SAM" id="Phobius"/>
    </source>
</evidence>
<evidence type="ECO:0000256" key="2">
    <source>
        <dbReference type="SAM" id="SignalP"/>
    </source>
</evidence>
<dbReference type="EMBL" id="GGFL01012171">
    <property type="protein sequence ID" value="MBW76349.1"/>
    <property type="molecule type" value="Transcribed_RNA"/>
</dbReference>
<keyword evidence="1" id="KW-1133">Transmembrane helix</keyword>
<accession>A0A2M4DFS5</accession>
<proteinExistence type="predicted"/>
<evidence type="ECO:0008006" key="4">
    <source>
        <dbReference type="Google" id="ProtNLM"/>
    </source>
</evidence>